<dbReference type="EMBL" id="CP015607">
    <property type="protein sequence ID" value="APT47480.1"/>
    <property type="molecule type" value="Genomic_DNA"/>
</dbReference>
<organism evidence="2 3">
    <name type="scientific">Bacillus safensis</name>
    <dbReference type="NCBI Taxonomy" id="561879"/>
    <lineage>
        <taxon>Bacteria</taxon>
        <taxon>Bacillati</taxon>
        <taxon>Bacillota</taxon>
        <taxon>Bacilli</taxon>
        <taxon>Bacillales</taxon>
        <taxon>Bacillaceae</taxon>
        <taxon>Bacillus</taxon>
    </lineage>
</organism>
<gene>
    <name evidence="2" type="ORF">BSA145_17400</name>
</gene>
<sequence>MTLFMGKRAIGEVPVFDFLIIIVLGAVAGADIADPDIPHVYTFLSIIAIGLLQIIVSKLKLKHRAFGRG</sequence>
<feature type="transmembrane region" description="Helical" evidence="1">
    <location>
        <begin position="39"/>
        <end position="56"/>
    </location>
</feature>
<name>A0A1L6ZLV8_BACIA</name>
<accession>A0A1L6ZLV8</accession>
<evidence type="ECO:0000313" key="2">
    <source>
        <dbReference type="EMBL" id="APT47480.1"/>
    </source>
</evidence>
<protein>
    <submittedName>
        <fullName evidence="2">Uncharacterized protein</fullName>
    </submittedName>
</protein>
<keyword evidence="1" id="KW-0812">Transmembrane</keyword>
<keyword evidence="1" id="KW-1133">Transmembrane helix</keyword>
<dbReference type="Proteomes" id="UP000185426">
    <property type="component" value="Chromosome"/>
</dbReference>
<keyword evidence="1" id="KW-0472">Membrane</keyword>
<reference evidence="2 3" key="1">
    <citation type="submission" date="2016-05" db="EMBL/GenBank/DDBJ databases">
        <title>Complete Genome and Methylome Analysis of Psychrotrophic Bacterial Isolates from Antarctic Lake Untersee.</title>
        <authorList>
            <person name="Fomenkov A."/>
            <person name="Akimov V.N."/>
            <person name="Vasilyeva L.V."/>
            <person name="Andersen D."/>
            <person name="Vincze T."/>
            <person name="Roberts R.J."/>
        </authorList>
    </citation>
    <scope>NUCLEOTIDE SEQUENCE [LARGE SCALE GENOMIC DNA]</scope>
    <source>
        <strain evidence="2 3">U14-5</strain>
    </source>
</reference>
<proteinExistence type="predicted"/>
<dbReference type="AlphaFoldDB" id="A0A1L6ZLV8"/>
<evidence type="ECO:0000256" key="1">
    <source>
        <dbReference type="SAM" id="Phobius"/>
    </source>
</evidence>
<feature type="transmembrane region" description="Helical" evidence="1">
    <location>
        <begin position="12"/>
        <end position="33"/>
    </location>
</feature>
<evidence type="ECO:0000313" key="3">
    <source>
        <dbReference type="Proteomes" id="UP000185426"/>
    </source>
</evidence>